<dbReference type="PROSITE" id="PS51257">
    <property type="entry name" value="PROKAR_LIPOPROTEIN"/>
    <property type="match status" value="1"/>
</dbReference>
<reference evidence="1 2" key="1">
    <citation type="submission" date="2018-06" db="EMBL/GenBank/DDBJ databases">
        <authorList>
            <consortium name="Pathogen Informatics"/>
            <person name="Doyle S."/>
        </authorList>
    </citation>
    <scope>NUCLEOTIDE SEQUENCE [LARGE SCALE GENOMIC DNA]</scope>
    <source>
        <strain evidence="1 2">NCTC13163</strain>
    </source>
</reference>
<evidence type="ECO:0000313" key="2">
    <source>
        <dbReference type="Proteomes" id="UP000254060"/>
    </source>
</evidence>
<evidence type="ECO:0000313" key="1">
    <source>
        <dbReference type="EMBL" id="STO09279.1"/>
    </source>
</evidence>
<gene>
    <name evidence="1" type="ORF">NCTC13163_02696</name>
</gene>
<dbReference type="RefSeq" id="WP_024372062.1">
    <property type="nucleotide sequence ID" value="NZ_UGGP01000001.1"/>
</dbReference>
<dbReference type="STRING" id="1397694.GCA_000702585_00121"/>
<dbReference type="AlphaFoldDB" id="A0A377FWS2"/>
<protein>
    <submittedName>
        <fullName evidence="1">Uncharacterized protein</fullName>
    </submittedName>
</protein>
<name>A0A377FWS2_9BACL</name>
<organism evidence="1 2">
    <name type="scientific">Exiguobacterium aurantiacum</name>
    <dbReference type="NCBI Taxonomy" id="33987"/>
    <lineage>
        <taxon>Bacteria</taxon>
        <taxon>Bacillati</taxon>
        <taxon>Bacillota</taxon>
        <taxon>Bacilli</taxon>
        <taxon>Bacillales</taxon>
        <taxon>Bacillales Family XII. Incertae Sedis</taxon>
        <taxon>Exiguobacterium</taxon>
    </lineage>
</organism>
<dbReference type="OrthoDB" id="2168541at2"/>
<sequence length="92" mass="10299">MKKVLFSILASVFLVGCTDADGLAAYEEYSVLEETIDVAKYEPKVETDNDGSRVILFYENGRVAYKSVYVKDERHLKVISTDDAPPLYNGTL</sequence>
<accession>A0A377FWS2</accession>
<proteinExistence type="predicted"/>
<dbReference type="EMBL" id="UGGP01000001">
    <property type="protein sequence ID" value="STO09279.1"/>
    <property type="molecule type" value="Genomic_DNA"/>
</dbReference>
<dbReference type="Proteomes" id="UP000254060">
    <property type="component" value="Unassembled WGS sequence"/>
</dbReference>